<dbReference type="Gene3D" id="3.30.465.10">
    <property type="match status" value="1"/>
</dbReference>
<dbReference type="AlphaFoldDB" id="A0A0P1BLS5"/>
<dbReference type="GO" id="GO:0071949">
    <property type="term" value="F:FAD binding"/>
    <property type="evidence" value="ECO:0007669"/>
    <property type="project" value="InterPro"/>
</dbReference>
<evidence type="ECO:0000256" key="8">
    <source>
        <dbReference type="ARBA" id="ARBA00023128"/>
    </source>
</evidence>
<feature type="compositionally biased region" description="Basic and acidic residues" evidence="11">
    <location>
        <begin position="61"/>
        <end position="71"/>
    </location>
</feature>
<keyword evidence="5" id="KW-0274">FAD</keyword>
<comment type="similarity">
    <text evidence="3">Belongs to the FAD-binding oxidoreductase/transferase type 4 family.</text>
</comment>
<name>A0A0P1BLS5_9BASI</name>
<dbReference type="FunFam" id="3.30.70.2740:FF:000001">
    <property type="entry name" value="D-lactate dehydrogenase mitochondrial"/>
    <property type="match status" value="1"/>
</dbReference>
<dbReference type="GO" id="GO:0005739">
    <property type="term" value="C:mitochondrion"/>
    <property type="evidence" value="ECO:0007669"/>
    <property type="project" value="UniProtKB-SubCell"/>
</dbReference>
<keyword evidence="7" id="KW-0560">Oxidoreductase</keyword>
<dbReference type="PROSITE" id="PS51387">
    <property type="entry name" value="FAD_PCMH"/>
    <property type="match status" value="1"/>
</dbReference>
<evidence type="ECO:0000259" key="12">
    <source>
        <dbReference type="PROSITE" id="PS51387"/>
    </source>
</evidence>
<dbReference type="OrthoDB" id="7786253at2759"/>
<comment type="cofactor">
    <cofactor evidence="1">
        <name>FAD</name>
        <dbReference type="ChEBI" id="CHEBI:57692"/>
    </cofactor>
</comment>
<dbReference type="Proteomes" id="UP000054845">
    <property type="component" value="Unassembled WGS sequence"/>
</dbReference>
<evidence type="ECO:0000256" key="5">
    <source>
        <dbReference type="ARBA" id="ARBA00022827"/>
    </source>
</evidence>
<dbReference type="FunFam" id="1.10.45.10:FF:000001">
    <property type="entry name" value="D-lactate dehydrogenase mitochondrial"/>
    <property type="match status" value="1"/>
</dbReference>
<comment type="catalytic activity">
    <reaction evidence="10">
        <text>(R)-lactate + 2 Fe(III)-[cytochrome c] = 2 Fe(II)-[cytochrome c] + pyruvate + 2 H(+)</text>
        <dbReference type="Rhea" id="RHEA:13521"/>
        <dbReference type="Rhea" id="RHEA-COMP:10350"/>
        <dbReference type="Rhea" id="RHEA-COMP:14399"/>
        <dbReference type="ChEBI" id="CHEBI:15361"/>
        <dbReference type="ChEBI" id="CHEBI:15378"/>
        <dbReference type="ChEBI" id="CHEBI:16004"/>
        <dbReference type="ChEBI" id="CHEBI:29033"/>
        <dbReference type="ChEBI" id="CHEBI:29034"/>
        <dbReference type="EC" id="1.1.2.4"/>
    </reaction>
</comment>
<proteinExistence type="inferred from homology"/>
<evidence type="ECO:0000256" key="6">
    <source>
        <dbReference type="ARBA" id="ARBA00022946"/>
    </source>
</evidence>
<evidence type="ECO:0000256" key="9">
    <source>
        <dbReference type="ARBA" id="ARBA00038897"/>
    </source>
</evidence>
<dbReference type="PANTHER" id="PTHR11748">
    <property type="entry name" value="D-LACTATE DEHYDROGENASE"/>
    <property type="match status" value="1"/>
</dbReference>
<feature type="region of interest" description="Disordered" evidence="11">
    <location>
        <begin position="55"/>
        <end position="90"/>
    </location>
</feature>
<evidence type="ECO:0000256" key="10">
    <source>
        <dbReference type="ARBA" id="ARBA00051436"/>
    </source>
</evidence>
<dbReference type="EC" id="1.1.2.4" evidence="9"/>
<evidence type="ECO:0000256" key="4">
    <source>
        <dbReference type="ARBA" id="ARBA00022630"/>
    </source>
</evidence>
<dbReference type="Pfam" id="PF01565">
    <property type="entry name" value="FAD_binding_4"/>
    <property type="match status" value="1"/>
</dbReference>
<dbReference type="InterPro" id="IPR016164">
    <property type="entry name" value="FAD-linked_Oxase-like_C"/>
</dbReference>
<evidence type="ECO:0000256" key="7">
    <source>
        <dbReference type="ARBA" id="ARBA00023002"/>
    </source>
</evidence>
<protein>
    <recommendedName>
        <fullName evidence="9">D-lactate dehydrogenase (cytochrome)</fullName>
        <ecNumber evidence="9">1.1.2.4</ecNumber>
    </recommendedName>
</protein>
<reference evidence="13 14" key="1">
    <citation type="submission" date="2014-09" db="EMBL/GenBank/DDBJ databases">
        <authorList>
            <person name="Magalhaes I.L.F."/>
            <person name="Oliveira U."/>
            <person name="Santos F.R."/>
            <person name="Vidigal T.H.D.A."/>
            <person name="Brescovit A.D."/>
            <person name="Santos A.J."/>
        </authorList>
    </citation>
    <scope>NUCLEOTIDE SEQUENCE [LARGE SCALE GENOMIC DNA]</scope>
</reference>
<dbReference type="PANTHER" id="PTHR11748:SF111">
    <property type="entry name" value="D-LACTATE DEHYDROGENASE, MITOCHONDRIAL-RELATED"/>
    <property type="match status" value="1"/>
</dbReference>
<dbReference type="Gene3D" id="3.30.70.2740">
    <property type="match status" value="1"/>
</dbReference>
<evidence type="ECO:0000256" key="2">
    <source>
        <dbReference type="ARBA" id="ARBA00004173"/>
    </source>
</evidence>
<dbReference type="EMBL" id="CCYA01000254">
    <property type="protein sequence ID" value="CEH17003.1"/>
    <property type="molecule type" value="Genomic_DNA"/>
</dbReference>
<evidence type="ECO:0000313" key="14">
    <source>
        <dbReference type="Proteomes" id="UP000054845"/>
    </source>
</evidence>
<dbReference type="Gene3D" id="1.10.45.10">
    <property type="entry name" value="Vanillyl-alcohol Oxidase, Chain A, domain 4"/>
    <property type="match status" value="1"/>
</dbReference>
<comment type="subcellular location">
    <subcellularLocation>
        <location evidence="2">Mitochondrion</location>
    </subcellularLocation>
</comment>
<evidence type="ECO:0000256" key="11">
    <source>
        <dbReference type="SAM" id="MobiDB-lite"/>
    </source>
</evidence>
<evidence type="ECO:0000256" key="1">
    <source>
        <dbReference type="ARBA" id="ARBA00001974"/>
    </source>
</evidence>
<dbReference type="GO" id="GO:1903457">
    <property type="term" value="P:lactate catabolic process"/>
    <property type="evidence" value="ECO:0007669"/>
    <property type="project" value="TreeGrafter"/>
</dbReference>
<dbReference type="InterPro" id="IPR016169">
    <property type="entry name" value="FAD-bd_PCMH_sub2"/>
</dbReference>
<organism evidence="13 14">
    <name type="scientific">Ceraceosorus bombacis</name>
    <dbReference type="NCBI Taxonomy" id="401625"/>
    <lineage>
        <taxon>Eukaryota</taxon>
        <taxon>Fungi</taxon>
        <taxon>Dikarya</taxon>
        <taxon>Basidiomycota</taxon>
        <taxon>Ustilaginomycotina</taxon>
        <taxon>Exobasidiomycetes</taxon>
        <taxon>Ceraceosorales</taxon>
        <taxon>Ceraceosoraceae</taxon>
        <taxon>Ceraceosorus</taxon>
    </lineage>
</organism>
<dbReference type="InterPro" id="IPR016171">
    <property type="entry name" value="Vanillyl_alc_oxidase_C-sub2"/>
</dbReference>
<keyword evidence="8" id="KW-0496">Mitochondrion</keyword>
<evidence type="ECO:0000256" key="3">
    <source>
        <dbReference type="ARBA" id="ARBA00008000"/>
    </source>
</evidence>
<dbReference type="SUPFAM" id="SSF55103">
    <property type="entry name" value="FAD-linked oxidases, C-terminal domain"/>
    <property type="match status" value="1"/>
</dbReference>
<feature type="compositionally biased region" description="Low complexity" evidence="11">
    <location>
        <begin position="78"/>
        <end position="87"/>
    </location>
</feature>
<dbReference type="STRING" id="401625.A0A0P1BLS5"/>
<dbReference type="GO" id="GO:0008720">
    <property type="term" value="F:D-lactate dehydrogenase (NAD+) activity"/>
    <property type="evidence" value="ECO:0007669"/>
    <property type="project" value="TreeGrafter"/>
</dbReference>
<feature type="domain" description="FAD-binding PCMH-type" evidence="12">
    <location>
        <begin position="164"/>
        <end position="343"/>
    </location>
</feature>
<sequence>MRPTSTCSSIAIAHQLIHIAPAACATSRLALPPARILIAHAGLASAHSRSRSRWLSSSSVLRDEHQGEQHRGDKKQHQQQQQQQQQQDAPRLLQGLSSTAALFGVCYVGFNREKVFADGDAWIEEEQEQASSCIARLHQRFGKQVSTKLEDLEVHGASPWSYHPAALPLAIIYPASVEDVVDVVRICSHTRTPIVPYAGGTSLEAHAALHGAVCVDWRDMASVISVNAEDGDVHVQPGLRYEDLNAHLKSLGLQLFFPVDPGPGAQIGGMCASGGSGTNAVRYGTMKGDYVLSLDVVLASGEVIRTRSRARKSSAGPDLTKLFLGSEGTLGLIVGATLRLAPLLPISVACVSFPSVENAVSAAHALLNTGANVQCVELLDEAMIRAINAGDGDDDDDEQAAPHPLEPTLFVKFAGTDAHRTEDERLLSIVASKYGANREARFARKEAEMEELWSARKQALWAALEFAGEGKRCWTTDVCVPISKLPQLVKRVKQETNDAGIYGPIVGHVGDGNVHSLLMFDESKPEEVKRVKQLVYSFAHAAQALGGTCTGEHGIGRGKRDLLERELGKGTVDLLRTLKRTLDPLNIMNPGALYPDDRC</sequence>
<dbReference type="Pfam" id="PF02913">
    <property type="entry name" value="FAD-oxidase_C"/>
    <property type="match status" value="1"/>
</dbReference>
<keyword evidence="4" id="KW-0285">Flavoprotein</keyword>
<keyword evidence="14" id="KW-1185">Reference proteome</keyword>
<dbReference type="InterPro" id="IPR016166">
    <property type="entry name" value="FAD-bd_PCMH"/>
</dbReference>
<dbReference type="InterPro" id="IPR004113">
    <property type="entry name" value="FAD-bd_oxidored_4_C"/>
</dbReference>
<keyword evidence="6" id="KW-0809">Transit peptide</keyword>
<evidence type="ECO:0000313" key="13">
    <source>
        <dbReference type="EMBL" id="CEH17003.1"/>
    </source>
</evidence>
<dbReference type="InterPro" id="IPR006094">
    <property type="entry name" value="Oxid_FAD_bind_N"/>
</dbReference>
<dbReference type="SUPFAM" id="SSF56176">
    <property type="entry name" value="FAD-binding/transporter-associated domain-like"/>
    <property type="match status" value="1"/>
</dbReference>
<dbReference type="GO" id="GO:0004458">
    <property type="term" value="F:D-lactate dehydrogenase (cytochrome) activity"/>
    <property type="evidence" value="ECO:0007669"/>
    <property type="project" value="UniProtKB-EC"/>
</dbReference>
<dbReference type="InterPro" id="IPR036318">
    <property type="entry name" value="FAD-bd_PCMH-like_sf"/>
</dbReference>
<accession>A0A0P1BLS5</accession>